<accession>A0A2T7URD9</accession>
<evidence type="ECO:0000259" key="1">
    <source>
        <dbReference type="Pfam" id="PF12728"/>
    </source>
</evidence>
<dbReference type="RefSeq" id="WP_107752228.1">
    <property type="nucleotide sequence ID" value="NZ_QBKF01000006.1"/>
</dbReference>
<keyword evidence="3" id="KW-1185">Reference proteome</keyword>
<organism evidence="2 3">
    <name type="scientific">Pararhodobacter aggregans</name>
    <dbReference type="NCBI Taxonomy" id="404875"/>
    <lineage>
        <taxon>Bacteria</taxon>
        <taxon>Pseudomonadati</taxon>
        <taxon>Pseudomonadota</taxon>
        <taxon>Alphaproteobacteria</taxon>
        <taxon>Rhodobacterales</taxon>
        <taxon>Paracoccaceae</taxon>
        <taxon>Pararhodobacter</taxon>
    </lineage>
</organism>
<feature type="domain" description="Helix-turn-helix" evidence="1">
    <location>
        <begin position="9"/>
        <end position="58"/>
    </location>
</feature>
<sequence length="95" mass="10535">MTTRTAPELLTPDEAAGILRVSTKTLRRMRNRGLSFVMLTSGTIRYRLDDLTRFIEGQTCHTARKARATGTTTSKSGVVDFTAAAAQMTSKKRKR</sequence>
<dbReference type="InterPro" id="IPR009061">
    <property type="entry name" value="DNA-bd_dom_put_sf"/>
</dbReference>
<dbReference type="OrthoDB" id="7727153at2"/>
<name>A0A2T7URD9_9RHOB</name>
<dbReference type="Proteomes" id="UP000244810">
    <property type="component" value="Unassembled WGS sequence"/>
</dbReference>
<dbReference type="AlphaFoldDB" id="A0A2T7URD9"/>
<protein>
    <recommendedName>
        <fullName evidence="1">Helix-turn-helix domain-containing protein</fullName>
    </recommendedName>
</protein>
<comment type="caution">
    <text evidence="2">The sequence shown here is derived from an EMBL/GenBank/DDBJ whole genome shotgun (WGS) entry which is preliminary data.</text>
</comment>
<proteinExistence type="predicted"/>
<dbReference type="EMBL" id="QDDR01000006">
    <property type="protein sequence ID" value="PVE47216.1"/>
    <property type="molecule type" value="Genomic_DNA"/>
</dbReference>
<reference evidence="2 3" key="1">
    <citation type="journal article" date="2011" name="Syst. Appl. Microbiol.">
        <title>Defluviimonas denitrificans gen. nov., sp. nov., and Pararhodobacter aggregans gen. nov., sp. nov., non-phototrophic Rhodobacteraceae from the biofilter of a marine aquaculture.</title>
        <authorList>
            <person name="Foesel B.U."/>
            <person name="Drake H.L."/>
            <person name="Schramm A."/>
        </authorList>
    </citation>
    <scope>NUCLEOTIDE SEQUENCE [LARGE SCALE GENOMIC DNA]</scope>
    <source>
        <strain evidence="2 3">D1-19</strain>
    </source>
</reference>
<dbReference type="InterPro" id="IPR041657">
    <property type="entry name" value="HTH_17"/>
</dbReference>
<evidence type="ECO:0000313" key="3">
    <source>
        <dbReference type="Proteomes" id="UP000244810"/>
    </source>
</evidence>
<gene>
    <name evidence="2" type="ORF">DDE23_13315</name>
</gene>
<evidence type="ECO:0000313" key="2">
    <source>
        <dbReference type="EMBL" id="PVE47216.1"/>
    </source>
</evidence>
<dbReference type="Pfam" id="PF12728">
    <property type="entry name" value="HTH_17"/>
    <property type="match status" value="1"/>
</dbReference>
<dbReference type="SUPFAM" id="SSF46955">
    <property type="entry name" value="Putative DNA-binding domain"/>
    <property type="match status" value="1"/>
</dbReference>